<dbReference type="GO" id="GO:0016579">
    <property type="term" value="P:protein deubiquitination"/>
    <property type="evidence" value="ECO:0007669"/>
    <property type="project" value="InterPro"/>
</dbReference>
<dbReference type="OrthoDB" id="21192at2759"/>
<evidence type="ECO:0000313" key="9">
    <source>
        <dbReference type="EMBL" id="PRP79961.1"/>
    </source>
</evidence>
<keyword evidence="10" id="KW-1185">Reference proteome</keyword>
<gene>
    <name evidence="9" type="ORF">PROFUN_05937</name>
</gene>
<feature type="compositionally biased region" description="Low complexity" evidence="6">
    <location>
        <begin position="139"/>
        <end position="153"/>
    </location>
</feature>
<dbReference type="InterPro" id="IPR013083">
    <property type="entry name" value="Znf_RING/FYVE/PHD"/>
</dbReference>
<dbReference type="GO" id="GO:0004843">
    <property type="term" value="F:cysteine-type deubiquitinase activity"/>
    <property type="evidence" value="ECO:0007669"/>
    <property type="project" value="UniProtKB-UniRule"/>
</dbReference>
<evidence type="ECO:0000259" key="7">
    <source>
        <dbReference type="PROSITE" id="PS50235"/>
    </source>
</evidence>
<dbReference type="InParanoid" id="A0A2P6N7M9"/>
<dbReference type="STRING" id="1890364.A0A2P6N7M9"/>
<evidence type="ECO:0000259" key="8">
    <source>
        <dbReference type="PROSITE" id="PS50271"/>
    </source>
</evidence>
<feature type="compositionally biased region" description="Basic and acidic residues" evidence="6">
    <location>
        <begin position="212"/>
        <end position="224"/>
    </location>
</feature>
<dbReference type="PANTHER" id="PTHR21646">
    <property type="entry name" value="UBIQUITIN CARBOXYL-TERMINAL HYDROLASE"/>
    <property type="match status" value="1"/>
</dbReference>
<dbReference type="Pfam" id="PF02148">
    <property type="entry name" value="zf-UBP"/>
    <property type="match status" value="1"/>
</dbReference>
<evidence type="ECO:0000256" key="2">
    <source>
        <dbReference type="ARBA" id="ARBA00022771"/>
    </source>
</evidence>
<dbReference type="EMBL" id="MDYQ01000165">
    <property type="protein sequence ID" value="PRP79961.1"/>
    <property type="molecule type" value="Genomic_DNA"/>
</dbReference>
<dbReference type="Pfam" id="PF00443">
    <property type="entry name" value="UCH"/>
    <property type="match status" value="1"/>
</dbReference>
<dbReference type="InterPro" id="IPR028889">
    <property type="entry name" value="USP"/>
</dbReference>
<keyword evidence="5" id="KW-0833">Ubl conjugation pathway</keyword>
<evidence type="ECO:0000256" key="5">
    <source>
        <dbReference type="RuleBase" id="RU366025"/>
    </source>
</evidence>
<name>A0A2P6N7M9_9EUKA</name>
<dbReference type="Gene3D" id="3.30.40.10">
    <property type="entry name" value="Zinc/RING finger domain, C3HC4 (zinc finger)"/>
    <property type="match status" value="1"/>
</dbReference>
<feature type="compositionally biased region" description="Polar residues" evidence="6">
    <location>
        <begin position="154"/>
        <end position="173"/>
    </location>
</feature>
<comment type="caution">
    <text evidence="9">The sequence shown here is derived from an EMBL/GenBank/DDBJ whole genome shotgun (WGS) entry which is preliminary data.</text>
</comment>
<dbReference type="EC" id="3.4.19.12" evidence="5"/>
<dbReference type="InterPro" id="IPR001394">
    <property type="entry name" value="Peptidase_C19_UCH"/>
</dbReference>
<feature type="compositionally biased region" description="Polar residues" evidence="6">
    <location>
        <begin position="190"/>
        <end position="203"/>
    </location>
</feature>
<dbReference type="SUPFAM" id="SSF57850">
    <property type="entry name" value="RING/U-box"/>
    <property type="match status" value="1"/>
</dbReference>
<dbReference type="InterPro" id="IPR018200">
    <property type="entry name" value="USP_CS"/>
</dbReference>
<dbReference type="SUPFAM" id="SSF54001">
    <property type="entry name" value="Cysteine proteinases"/>
    <property type="match status" value="1"/>
</dbReference>
<keyword evidence="3" id="KW-0862">Zinc</keyword>
<keyword evidence="2 4" id="KW-0863">Zinc-finger</keyword>
<dbReference type="PROSITE" id="PS00972">
    <property type="entry name" value="USP_1"/>
    <property type="match status" value="1"/>
</dbReference>
<feature type="domain" description="USP" evidence="7">
    <location>
        <begin position="262"/>
        <end position="601"/>
    </location>
</feature>
<keyword evidence="5" id="KW-0645">Protease</keyword>
<comment type="catalytic activity">
    <reaction evidence="5">
        <text>Thiol-dependent hydrolysis of ester, thioester, amide, peptide and isopeptide bonds formed by the C-terminal Gly of ubiquitin (a 76-residue protein attached to proteins as an intracellular targeting signal).</text>
        <dbReference type="EC" id="3.4.19.12"/>
    </reaction>
</comment>
<dbReference type="PROSITE" id="PS50235">
    <property type="entry name" value="USP_3"/>
    <property type="match status" value="1"/>
</dbReference>
<dbReference type="GO" id="GO:0006508">
    <property type="term" value="P:proteolysis"/>
    <property type="evidence" value="ECO:0007669"/>
    <property type="project" value="UniProtKB-KW"/>
</dbReference>
<keyword evidence="5" id="KW-0788">Thiol protease</keyword>
<accession>A0A2P6N7M9</accession>
<sequence length="607" mass="68947">MISSNGSSQSNGETTEKRVLPVCPHLNGNIKLNLIFPRLLEAKNRICSGCQADDHIWVCLLCGNIGCGRFVKQHAIQHWTTKSHPLAMEIFSKVTHCYSCNNWVSNDDSNKSLSIIRSTLQQIPIKSNRPPLRLPQPPTKTSTTPNANATSNTQIRPSSLKQKTPTIVSQPSSKDVKPPQAIQAKPAQVNKPNNVPQVQASLSSRRRQKQTTKAEGRKRLKVEEEAIEDEENGGNKVKEPTKSAPLDREEKLVRCIPGPGRIGLRNLGNTCFMNSILQSLGHNRKFREYFIDQILPDPSTNEPTTVTIMDHKYTRQPTSTIIDNTQKKQADLPLSIVMHLHNLLRVLWCGQVEVVSPWSILHAVWEFVPKFRNFQQQDAQEFLFELFNRLQLELSTSNGEHGNIVNDLFQGKWESSMKCEKCHRVTQTKETFLNLTLDIPAVSLAKSRRTRSSVGPSATCTLQDCIDAVTAPQKIEGRFCDTCQTKEEAQTETKLIQLPQTICFVLKRFSWTSTSQAKVNTTVRFPLRDLDMSTYCTQGGRYSLQSLIVHHGTDLHSGHYTTYIYDPVQRTWGHYNDSEIYVVTEEQVLEVEPYMMFYQREEEKRDT</sequence>
<keyword evidence="5 9" id="KW-0378">Hydrolase</keyword>
<feature type="domain" description="UBP-type" evidence="8">
    <location>
        <begin position="21"/>
        <end position="123"/>
    </location>
</feature>
<evidence type="ECO:0000256" key="3">
    <source>
        <dbReference type="ARBA" id="ARBA00022833"/>
    </source>
</evidence>
<dbReference type="PANTHER" id="PTHR21646:SF23">
    <property type="entry name" value="UBIQUITIN CARBOXYL-TERMINAL HYDROLASE USP2"/>
    <property type="match status" value="1"/>
</dbReference>
<dbReference type="Proteomes" id="UP000241769">
    <property type="component" value="Unassembled WGS sequence"/>
</dbReference>
<dbReference type="PROSITE" id="PS50271">
    <property type="entry name" value="ZF_UBP"/>
    <property type="match status" value="1"/>
</dbReference>
<protein>
    <recommendedName>
        <fullName evidence="5">Ubiquitin carboxyl-terminal hydrolase</fullName>
        <ecNumber evidence="5">3.4.19.12</ecNumber>
    </recommendedName>
</protein>
<keyword evidence="1" id="KW-0479">Metal-binding</keyword>
<dbReference type="InterPro" id="IPR050185">
    <property type="entry name" value="Ub_carboxyl-term_hydrolase"/>
</dbReference>
<comment type="similarity">
    <text evidence="5">Belongs to the peptidase C19 family.</text>
</comment>
<reference evidence="9 10" key="1">
    <citation type="journal article" date="2018" name="Genome Biol. Evol.">
        <title>Multiple Roots of Fruiting Body Formation in Amoebozoa.</title>
        <authorList>
            <person name="Hillmann F."/>
            <person name="Forbes G."/>
            <person name="Novohradska S."/>
            <person name="Ferling I."/>
            <person name="Riege K."/>
            <person name="Groth M."/>
            <person name="Westermann M."/>
            <person name="Marz M."/>
            <person name="Spaller T."/>
            <person name="Winckler T."/>
            <person name="Schaap P."/>
            <person name="Glockner G."/>
        </authorList>
    </citation>
    <scope>NUCLEOTIDE SEQUENCE [LARGE SCALE GENOMIC DNA]</scope>
    <source>
        <strain evidence="9 10">Jena</strain>
    </source>
</reference>
<evidence type="ECO:0000256" key="4">
    <source>
        <dbReference type="PROSITE-ProRule" id="PRU00502"/>
    </source>
</evidence>
<dbReference type="Gene3D" id="3.90.70.10">
    <property type="entry name" value="Cysteine proteinases"/>
    <property type="match status" value="1"/>
</dbReference>
<dbReference type="InterPro" id="IPR001607">
    <property type="entry name" value="Znf_UBP"/>
</dbReference>
<feature type="region of interest" description="Disordered" evidence="6">
    <location>
        <begin position="125"/>
        <end position="245"/>
    </location>
</feature>
<dbReference type="PROSITE" id="PS00973">
    <property type="entry name" value="USP_2"/>
    <property type="match status" value="1"/>
</dbReference>
<evidence type="ECO:0000256" key="6">
    <source>
        <dbReference type="SAM" id="MobiDB-lite"/>
    </source>
</evidence>
<dbReference type="SMART" id="SM00290">
    <property type="entry name" value="ZnF_UBP"/>
    <property type="match status" value="1"/>
</dbReference>
<dbReference type="AlphaFoldDB" id="A0A2P6N7M9"/>
<proteinExistence type="inferred from homology"/>
<feature type="compositionally biased region" description="Basic and acidic residues" evidence="6">
    <location>
        <begin position="236"/>
        <end position="245"/>
    </location>
</feature>
<dbReference type="InterPro" id="IPR038765">
    <property type="entry name" value="Papain-like_cys_pep_sf"/>
</dbReference>
<organism evidence="9 10">
    <name type="scientific">Planoprotostelium fungivorum</name>
    <dbReference type="NCBI Taxonomy" id="1890364"/>
    <lineage>
        <taxon>Eukaryota</taxon>
        <taxon>Amoebozoa</taxon>
        <taxon>Evosea</taxon>
        <taxon>Variosea</taxon>
        <taxon>Cavosteliida</taxon>
        <taxon>Cavosteliaceae</taxon>
        <taxon>Planoprotostelium</taxon>
    </lineage>
</organism>
<evidence type="ECO:0000256" key="1">
    <source>
        <dbReference type="ARBA" id="ARBA00022723"/>
    </source>
</evidence>
<dbReference type="GO" id="GO:0008270">
    <property type="term" value="F:zinc ion binding"/>
    <property type="evidence" value="ECO:0007669"/>
    <property type="project" value="UniProtKB-KW"/>
</dbReference>
<evidence type="ECO:0000313" key="10">
    <source>
        <dbReference type="Proteomes" id="UP000241769"/>
    </source>
</evidence>